<name>A0A2P2KKK7_RHIMU</name>
<accession>A0A2P2KKK7</accession>
<evidence type="ECO:0000313" key="1">
    <source>
        <dbReference type="EMBL" id="MBX06256.1"/>
    </source>
</evidence>
<organism evidence="1">
    <name type="scientific">Rhizophora mucronata</name>
    <name type="common">Asiatic mangrove</name>
    <dbReference type="NCBI Taxonomy" id="61149"/>
    <lineage>
        <taxon>Eukaryota</taxon>
        <taxon>Viridiplantae</taxon>
        <taxon>Streptophyta</taxon>
        <taxon>Embryophyta</taxon>
        <taxon>Tracheophyta</taxon>
        <taxon>Spermatophyta</taxon>
        <taxon>Magnoliopsida</taxon>
        <taxon>eudicotyledons</taxon>
        <taxon>Gunneridae</taxon>
        <taxon>Pentapetalae</taxon>
        <taxon>rosids</taxon>
        <taxon>fabids</taxon>
        <taxon>Malpighiales</taxon>
        <taxon>Rhizophoraceae</taxon>
        <taxon>Rhizophora</taxon>
    </lineage>
</organism>
<dbReference type="EMBL" id="GGEC01025772">
    <property type="protein sequence ID" value="MBX06256.1"/>
    <property type="molecule type" value="Transcribed_RNA"/>
</dbReference>
<proteinExistence type="predicted"/>
<protein>
    <submittedName>
        <fullName evidence="1">Uncharacterized protein</fullName>
    </submittedName>
</protein>
<reference evidence="1" key="1">
    <citation type="submission" date="2018-02" db="EMBL/GenBank/DDBJ databases">
        <title>Rhizophora mucronata_Transcriptome.</title>
        <authorList>
            <person name="Meera S.P."/>
            <person name="Sreeshan A."/>
            <person name="Augustine A."/>
        </authorList>
    </citation>
    <scope>NUCLEOTIDE SEQUENCE</scope>
    <source>
        <tissue evidence="1">Leaf</tissue>
    </source>
</reference>
<dbReference type="AlphaFoldDB" id="A0A2P2KKK7"/>
<sequence>MLQSQWEDFSSFCNRWNDSHVWYPFNLWPYYFHPY</sequence>